<evidence type="ECO:0000256" key="1">
    <source>
        <dbReference type="SAM" id="MobiDB-lite"/>
    </source>
</evidence>
<sequence length="703" mass="73620">MRRRSLGWAWLVMFAAITAYACGGGGENSSGAGGGGTGAAGPGGAGGGAPDAGEDGLFVDHGPVVSLTVDPKTALIVVQNGVATPVDFQAIATFQDQTTAVVSADWTFDRPDVALVGLGTGKLSPTGTVGGKGKVTASSNGLTASADVTVELAFVENPGGLTAEEQAAFDAPDPGPSGAIVYPYDKTVFARGILAPEIMWNGGAPGDAWLVHLKQSYVDAKFYVKADPPSAFLMAEDFWGKLAASNAGEPVEVSVSRLSGGKAYAPASQTWSIAQGSLRGSIYYWAVNTGQLMKISPGSANPSVVFDSGSYDQLGAPPPPDYDQYQPPWSQGVNNKRCVACHVVSKDGSRLAAVFERKGQAPSPWGTIDLTLPDPQVIQVSSYNSQTLFVALTPDGKVAVQNDVDLRMRMKDATTGAAIPSELDAIADKTADPAFSPDGKLLAFSSNVTGSYPVEFWRGDLDVFDFDAGTNALANRRQIVAAGNLAIAFPSFSPDSQWLLYQKGDYSRAKYGANQVGLNDLYMADVAKAVGELPLDAANGVGYLDEKNRRINYQPTVNPIAVGGYMWVVFVSPRDYGNRMVSATNPTYENRKQLWVAAIDVNPTPGKDPSHPAFLLRGQDLSTINMSGYWSLEACKGEGNSCAQGFECCTGFCQPDGNGTYACVPPPAGKCSEIGEKCTTGADCCGAPQDQCIGGFCAQSQPK</sequence>
<name>A0A4U1JI45_9BACT</name>
<keyword evidence="2" id="KW-0732">Signal</keyword>
<evidence type="ECO:0000313" key="3">
    <source>
        <dbReference type="EMBL" id="TKD12293.1"/>
    </source>
</evidence>
<proteinExistence type="predicted"/>
<gene>
    <name evidence="3" type="ORF">E8A74_04090</name>
</gene>
<reference evidence="3 4" key="1">
    <citation type="submission" date="2019-04" db="EMBL/GenBank/DDBJ databases">
        <authorList>
            <person name="Li Y."/>
            <person name="Wang J."/>
        </authorList>
    </citation>
    <scope>NUCLEOTIDE SEQUENCE [LARGE SCALE GENOMIC DNA]</scope>
    <source>
        <strain evidence="3 4">DSM 14668</strain>
    </source>
</reference>
<dbReference type="OrthoDB" id="9815657at2"/>
<keyword evidence="4" id="KW-1185">Reference proteome</keyword>
<evidence type="ECO:0000256" key="2">
    <source>
        <dbReference type="SAM" id="SignalP"/>
    </source>
</evidence>
<dbReference type="SUPFAM" id="SSF82171">
    <property type="entry name" value="DPP6 N-terminal domain-like"/>
    <property type="match status" value="1"/>
</dbReference>
<accession>A0A4U1JI45</accession>
<evidence type="ECO:0000313" key="4">
    <source>
        <dbReference type="Proteomes" id="UP000309215"/>
    </source>
</evidence>
<dbReference type="Gene3D" id="2.120.10.30">
    <property type="entry name" value="TolB, C-terminal domain"/>
    <property type="match status" value="1"/>
</dbReference>
<feature type="signal peptide" evidence="2">
    <location>
        <begin position="1"/>
        <end position="21"/>
    </location>
</feature>
<feature type="chain" id="PRO_5020655924" description="BIG2 domain-containing protein" evidence="2">
    <location>
        <begin position="22"/>
        <end position="703"/>
    </location>
</feature>
<evidence type="ECO:0008006" key="5">
    <source>
        <dbReference type="Google" id="ProtNLM"/>
    </source>
</evidence>
<dbReference type="InterPro" id="IPR011659">
    <property type="entry name" value="WD40"/>
</dbReference>
<dbReference type="EMBL" id="SSMQ01000003">
    <property type="protein sequence ID" value="TKD12293.1"/>
    <property type="molecule type" value="Genomic_DNA"/>
</dbReference>
<comment type="caution">
    <text evidence="3">The sequence shown here is derived from an EMBL/GenBank/DDBJ whole genome shotgun (WGS) entry which is preliminary data.</text>
</comment>
<dbReference type="AlphaFoldDB" id="A0A4U1JI45"/>
<feature type="region of interest" description="Disordered" evidence="1">
    <location>
        <begin position="28"/>
        <end position="53"/>
    </location>
</feature>
<dbReference type="Gene3D" id="2.60.40.1080">
    <property type="match status" value="1"/>
</dbReference>
<organism evidence="3 4">
    <name type="scientific">Polyangium fumosum</name>
    <dbReference type="NCBI Taxonomy" id="889272"/>
    <lineage>
        <taxon>Bacteria</taxon>
        <taxon>Pseudomonadati</taxon>
        <taxon>Myxococcota</taxon>
        <taxon>Polyangia</taxon>
        <taxon>Polyangiales</taxon>
        <taxon>Polyangiaceae</taxon>
        <taxon>Polyangium</taxon>
    </lineage>
</organism>
<dbReference type="InterPro" id="IPR011042">
    <property type="entry name" value="6-blade_b-propeller_TolB-like"/>
</dbReference>
<dbReference type="PROSITE" id="PS51257">
    <property type="entry name" value="PROKAR_LIPOPROTEIN"/>
    <property type="match status" value="1"/>
</dbReference>
<feature type="compositionally biased region" description="Gly residues" evidence="1">
    <location>
        <begin position="28"/>
        <end position="50"/>
    </location>
</feature>
<dbReference type="RefSeq" id="WP_136927591.1">
    <property type="nucleotide sequence ID" value="NZ_SSMQ01000003.1"/>
</dbReference>
<dbReference type="Pfam" id="PF07676">
    <property type="entry name" value="PD40"/>
    <property type="match status" value="1"/>
</dbReference>
<protein>
    <recommendedName>
        <fullName evidence="5">BIG2 domain-containing protein</fullName>
    </recommendedName>
</protein>
<dbReference type="Proteomes" id="UP000309215">
    <property type="component" value="Unassembled WGS sequence"/>
</dbReference>